<feature type="domain" description="EAL" evidence="2">
    <location>
        <begin position="415"/>
        <end position="666"/>
    </location>
</feature>
<dbReference type="CDD" id="cd01948">
    <property type="entry name" value="EAL"/>
    <property type="match status" value="1"/>
</dbReference>
<dbReference type="Gene3D" id="3.30.70.270">
    <property type="match status" value="1"/>
</dbReference>
<dbReference type="InterPro" id="IPR043128">
    <property type="entry name" value="Rev_trsase/Diguanyl_cyclase"/>
</dbReference>
<evidence type="ECO:0000259" key="2">
    <source>
        <dbReference type="PROSITE" id="PS50883"/>
    </source>
</evidence>
<dbReference type="Pfam" id="PF00990">
    <property type="entry name" value="GGDEF"/>
    <property type="match status" value="1"/>
</dbReference>
<evidence type="ECO:0000313" key="5">
    <source>
        <dbReference type="Proteomes" id="UP000249396"/>
    </source>
</evidence>
<dbReference type="InterPro" id="IPR001633">
    <property type="entry name" value="EAL_dom"/>
</dbReference>
<dbReference type="Gene3D" id="3.30.450.20">
    <property type="entry name" value="PAS domain"/>
    <property type="match status" value="1"/>
</dbReference>
<dbReference type="SUPFAM" id="SSF55073">
    <property type="entry name" value="Nucleotide cyclase"/>
    <property type="match status" value="1"/>
</dbReference>
<dbReference type="PROSITE" id="PS50883">
    <property type="entry name" value="EAL"/>
    <property type="match status" value="1"/>
</dbReference>
<feature type="domain" description="GGDEF" evidence="3">
    <location>
        <begin position="273"/>
        <end position="406"/>
    </location>
</feature>
<dbReference type="AlphaFoldDB" id="A0A2W4RFT4"/>
<dbReference type="PANTHER" id="PTHR44757">
    <property type="entry name" value="DIGUANYLATE CYCLASE DGCP"/>
    <property type="match status" value="1"/>
</dbReference>
<evidence type="ECO:0008006" key="6">
    <source>
        <dbReference type="Google" id="ProtNLM"/>
    </source>
</evidence>
<evidence type="ECO:0000313" key="4">
    <source>
        <dbReference type="EMBL" id="PZN78708.1"/>
    </source>
</evidence>
<dbReference type="SMART" id="SM00052">
    <property type="entry name" value="EAL"/>
    <property type="match status" value="1"/>
</dbReference>
<sequence length="666" mass="74414">MRKKLNPIQNAAELRQIAELRQRAERLLADDHITASQLADAQRAVAVKLADAQKATAEKLADAQKTAAGKLADAQKAAAGHLMVSQKTAAHKLVHELQVYQIELEMQNEALRESRSMAEIALERYAELFDFAPIAYFILGSGGIIKQTNFRGEDLLGFERSNLSGKHFTNSVSSEYQAIFNQFLGNVFACGSTLCCEISLQANGNLRWVTIEAIADKTRQSCLVAVLDITDKKRSEEVIHHQAYIDSLTGLPNRRMFLDRLQQAIKKSHRADQKFALMFLDLDHFKDINDILGHDIGDRLLKEIAQRLQGCIREIDTLARLGGDEFTLILGELDDPRSIARVAQSILNSMAAPFQLKNESCYVSFSIGIVLYPDDAIDVDDLLKKADQAMYAAKQQGRNRFCYFTLGMQQAAETRLRLVNDLHSALADHQFWVAYQPIVELATGDIHKAEALVRWQHPTLGLISPAVFIPVAEDTGMIIEIGEWVFQQAANQVGKWRTNHYPLFQISVNKSPVQFHDKGVDHGDWFKYLQRLGLPGSCIVVEITESLLLDISPIVAAKLIAFRDTGMQVSLDDFGTGYSSLAYLKKFDIDYLKIDQNFVCNLTGNSTDLALCEAIILMAHKLGMKVIAEGIETLEQRDLLLLAGCDYGQGYLFSKPVSAEEFEKLF</sequence>
<dbReference type="GO" id="GO:0003824">
    <property type="term" value="F:catalytic activity"/>
    <property type="evidence" value="ECO:0007669"/>
    <property type="project" value="UniProtKB-ARBA"/>
</dbReference>
<dbReference type="InterPro" id="IPR035965">
    <property type="entry name" value="PAS-like_dom_sf"/>
</dbReference>
<reference evidence="4 5" key="1">
    <citation type="journal article" date="2018" name="Aquat. Microb. Ecol.">
        <title>Gammaproteobacterial methanotrophs dominate.</title>
        <authorList>
            <person name="Rissanen A.J."/>
            <person name="Saarenheimo J."/>
            <person name="Tiirola M."/>
            <person name="Peura S."/>
            <person name="Aalto S.L."/>
            <person name="Karvinen A."/>
            <person name="Nykanen H."/>
        </authorList>
    </citation>
    <scope>NUCLEOTIDE SEQUENCE [LARGE SCALE GENOMIC DNA]</scope>
    <source>
        <strain evidence="4">AMbin10</strain>
    </source>
</reference>
<dbReference type="Gene3D" id="3.20.20.450">
    <property type="entry name" value="EAL domain"/>
    <property type="match status" value="1"/>
</dbReference>
<dbReference type="SMART" id="SM00267">
    <property type="entry name" value="GGDEF"/>
    <property type="match status" value="1"/>
</dbReference>
<dbReference type="InterPro" id="IPR000014">
    <property type="entry name" value="PAS"/>
</dbReference>
<dbReference type="EMBL" id="QJPH01000314">
    <property type="protein sequence ID" value="PZN78708.1"/>
    <property type="molecule type" value="Genomic_DNA"/>
</dbReference>
<evidence type="ECO:0000259" key="3">
    <source>
        <dbReference type="PROSITE" id="PS50887"/>
    </source>
</evidence>
<dbReference type="InterPro" id="IPR000160">
    <property type="entry name" value="GGDEF_dom"/>
</dbReference>
<proteinExistence type="predicted"/>
<comment type="caution">
    <text evidence="4">The sequence shown here is derived from an EMBL/GenBank/DDBJ whole genome shotgun (WGS) entry which is preliminary data.</text>
</comment>
<dbReference type="FunFam" id="3.30.70.270:FF:000001">
    <property type="entry name" value="Diguanylate cyclase domain protein"/>
    <property type="match status" value="1"/>
</dbReference>
<dbReference type="NCBIfam" id="TIGR00229">
    <property type="entry name" value="sensory_box"/>
    <property type="match status" value="1"/>
</dbReference>
<dbReference type="InterPro" id="IPR029787">
    <property type="entry name" value="Nucleotide_cyclase"/>
</dbReference>
<organism evidence="4 5">
    <name type="scientific">Candidatus Methylumidiphilus alinenensis</name>
    <dbReference type="NCBI Taxonomy" id="2202197"/>
    <lineage>
        <taxon>Bacteria</taxon>
        <taxon>Pseudomonadati</taxon>
        <taxon>Pseudomonadota</taxon>
        <taxon>Gammaproteobacteria</taxon>
        <taxon>Methylococcales</taxon>
        <taxon>Candidatus Methylumidiphilus</taxon>
    </lineage>
</organism>
<gene>
    <name evidence="4" type="ORF">DM484_12585</name>
</gene>
<dbReference type="Pfam" id="PF00563">
    <property type="entry name" value="EAL"/>
    <property type="match status" value="1"/>
</dbReference>
<comment type="cofactor">
    <cofactor evidence="1">
        <name>Mg(2+)</name>
        <dbReference type="ChEBI" id="CHEBI:18420"/>
    </cofactor>
</comment>
<dbReference type="PANTHER" id="PTHR44757:SF2">
    <property type="entry name" value="BIOFILM ARCHITECTURE MAINTENANCE PROTEIN MBAA"/>
    <property type="match status" value="1"/>
</dbReference>
<dbReference type="SUPFAM" id="SSF55785">
    <property type="entry name" value="PYP-like sensor domain (PAS domain)"/>
    <property type="match status" value="1"/>
</dbReference>
<protein>
    <recommendedName>
        <fullName evidence="6">Diguanylate cyclase</fullName>
    </recommendedName>
</protein>
<dbReference type="NCBIfam" id="TIGR00254">
    <property type="entry name" value="GGDEF"/>
    <property type="match status" value="1"/>
</dbReference>
<dbReference type="SUPFAM" id="SSF141868">
    <property type="entry name" value="EAL domain-like"/>
    <property type="match status" value="1"/>
</dbReference>
<dbReference type="CDD" id="cd01949">
    <property type="entry name" value="GGDEF"/>
    <property type="match status" value="1"/>
</dbReference>
<accession>A0A2W4RFT4</accession>
<dbReference type="PROSITE" id="PS50887">
    <property type="entry name" value="GGDEF"/>
    <property type="match status" value="1"/>
</dbReference>
<dbReference type="Proteomes" id="UP000249396">
    <property type="component" value="Unassembled WGS sequence"/>
</dbReference>
<name>A0A2W4RFT4_9GAMM</name>
<evidence type="ECO:0000256" key="1">
    <source>
        <dbReference type="ARBA" id="ARBA00001946"/>
    </source>
</evidence>
<dbReference type="InterPro" id="IPR052155">
    <property type="entry name" value="Biofilm_reg_signaling"/>
</dbReference>
<dbReference type="InterPro" id="IPR035919">
    <property type="entry name" value="EAL_sf"/>
</dbReference>